<dbReference type="EMBL" id="JAEPQZ010000011">
    <property type="protein sequence ID" value="KAG2175696.1"/>
    <property type="molecule type" value="Genomic_DNA"/>
</dbReference>
<proteinExistence type="predicted"/>
<evidence type="ECO:0000313" key="8">
    <source>
        <dbReference type="Proteomes" id="UP000654370"/>
    </source>
</evidence>
<feature type="compositionally biased region" description="Low complexity" evidence="5">
    <location>
        <begin position="462"/>
        <end position="472"/>
    </location>
</feature>
<keyword evidence="8" id="KW-1185">Reference proteome</keyword>
<dbReference type="OrthoDB" id="5348404at2759"/>
<feature type="transmembrane region" description="Helical" evidence="6">
    <location>
        <begin position="201"/>
        <end position="228"/>
    </location>
</feature>
<dbReference type="Proteomes" id="UP000654370">
    <property type="component" value="Unassembled WGS sequence"/>
</dbReference>
<gene>
    <name evidence="7" type="ORF">INT43_001343</name>
</gene>
<dbReference type="AlphaFoldDB" id="A0A8H7PM18"/>
<dbReference type="PANTHER" id="PTHR23423">
    <property type="entry name" value="ORGANIC SOLUTE TRANSPORTER-RELATED"/>
    <property type="match status" value="1"/>
</dbReference>
<evidence type="ECO:0000256" key="3">
    <source>
        <dbReference type="ARBA" id="ARBA00022989"/>
    </source>
</evidence>
<comment type="subcellular location">
    <subcellularLocation>
        <location evidence="1">Membrane</location>
        <topology evidence="1">Multi-pass membrane protein</topology>
    </subcellularLocation>
</comment>
<reference evidence="7" key="1">
    <citation type="submission" date="2020-12" db="EMBL/GenBank/DDBJ databases">
        <title>Metabolic potential, ecology and presence of endohyphal bacteria is reflected in genomic diversity of Mucoromycotina.</title>
        <authorList>
            <person name="Muszewska A."/>
            <person name="Okrasinska A."/>
            <person name="Steczkiewicz K."/>
            <person name="Drgas O."/>
            <person name="Orlowska M."/>
            <person name="Perlinska-Lenart U."/>
            <person name="Aleksandrzak-Piekarczyk T."/>
            <person name="Szatraj K."/>
            <person name="Zielenkiewicz U."/>
            <person name="Pilsyk S."/>
            <person name="Malc E."/>
            <person name="Mieczkowski P."/>
            <person name="Kruszewska J.S."/>
            <person name="Biernat P."/>
            <person name="Pawlowska J."/>
        </authorList>
    </citation>
    <scope>NUCLEOTIDE SEQUENCE</scope>
    <source>
        <strain evidence="7">WA0000067209</strain>
    </source>
</reference>
<keyword evidence="3 6" id="KW-1133">Transmembrane helix</keyword>
<dbReference type="GO" id="GO:0016020">
    <property type="term" value="C:membrane"/>
    <property type="evidence" value="ECO:0007669"/>
    <property type="project" value="UniProtKB-SubCell"/>
</dbReference>
<keyword evidence="2 6" id="KW-0812">Transmembrane</keyword>
<evidence type="ECO:0000256" key="1">
    <source>
        <dbReference type="ARBA" id="ARBA00004141"/>
    </source>
</evidence>
<organism evidence="7 8">
    <name type="scientific">Mortierella isabellina</name>
    <name type="common">Filamentous fungus</name>
    <name type="synonym">Umbelopsis isabellina</name>
    <dbReference type="NCBI Taxonomy" id="91625"/>
    <lineage>
        <taxon>Eukaryota</taxon>
        <taxon>Fungi</taxon>
        <taxon>Fungi incertae sedis</taxon>
        <taxon>Mucoromycota</taxon>
        <taxon>Mucoromycotina</taxon>
        <taxon>Umbelopsidomycetes</taxon>
        <taxon>Umbelopsidales</taxon>
        <taxon>Umbelopsidaceae</taxon>
        <taxon>Umbelopsis</taxon>
    </lineage>
</organism>
<evidence type="ECO:0000256" key="6">
    <source>
        <dbReference type="SAM" id="Phobius"/>
    </source>
</evidence>
<evidence type="ECO:0000256" key="4">
    <source>
        <dbReference type="ARBA" id="ARBA00023136"/>
    </source>
</evidence>
<keyword evidence="4 6" id="KW-0472">Membrane</keyword>
<feature type="transmembrane region" description="Helical" evidence="6">
    <location>
        <begin position="289"/>
        <end position="307"/>
    </location>
</feature>
<feature type="transmembrane region" description="Helical" evidence="6">
    <location>
        <begin position="327"/>
        <end position="343"/>
    </location>
</feature>
<feature type="transmembrane region" description="Helical" evidence="6">
    <location>
        <begin position="38"/>
        <end position="66"/>
    </location>
</feature>
<dbReference type="Pfam" id="PF03619">
    <property type="entry name" value="Solute_trans_a"/>
    <property type="match status" value="1"/>
</dbReference>
<feature type="transmembrane region" description="Helical" evidence="6">
    <location>
        <begin position="249"/>
        <end position="269"/>
    </location>
</feature>
<evidence type="ECO:0000256" key="2">
    <source>
        <dbReference type="ARBA" id="ARBA00022692"/>
    </source>
</evidence>
<name>A0A8H7PM18_MORIS</name>
<sequence length="558" mass="62898">MESNGTCPTEPGLADDGFSNPSFNLTELILNPTSNMHIWGWLGSGVLVLVTWVVAVHTIFIHLAYYNNKGIQRHKVRVVAYPPIYATLAWVSYLKYGASTTIMFFATLIESFAVYNLYALLEAYLAPFRDSHVGMPKEAITTKVMGLKKVTVQSKWGLHLTTIIQICVFQFPIWNILSAFISIITQLHGTYCPGAFSPKGAYIWLTVINFCSLSLILAALFTHLAIYANEWKMGKIKAHGMFWCVKGPIMIIFYFGNILLSALVYFNVIKDVPAANGGTDWPAAAIKNGYYSIVVCFVMMLDALFMMKYYGMDEEDHFDHKNQHMNFFAAMADAFLAFIPQFFRNLFSCGQSTVRLAKKRQELKLRRHHDGDDDTMALNRDFNHRDSDVYETDPMADIDLEQLPPMQPTHFEAKMFHEEGNSATRIRELGTINPYTPPVHNSPNPYPAVSYPAAYGSLSEKSAASPSPESIPSIPPPPQRQATPPPQPAFEFEDAYAPQIHHDALSMPPRSQFPRDRSPVPTANAEFFNPHELQTKHATQQNVFNPYAESKPNDNPFR</sequence>
<comment type="caution">
    <text evidence="7">The sequence shown here is derived from an EMBL/GenBank/DDBJ whole genome shotgun (WGS) entry which is preliminary data.</text>
</comment>
<feature type="region of interest" description="Disordered" evidence="5">
    <location>
        <begin position="459"/>
        <end position="558"/>
    </location>
</feature>
<evidence type="ECO:0000313" key="7">
    <source>
        <dbReference type="EMBL" id="KAG2175696.1"/>
    </source>
</evidence>
<dbReference type="SMART" id="SM01417">
    <property type="entry name" value="Solute_trans_a"/>
    <property type="match status" value="1"/>
</dbReference>
<feature type="transmembrane region" description="Helical" evidence="6">
    <location>
        <begin position="156"/>
        <end position="181"/>
    </location>
</feature>
<protein>
    <recommendedName>
        <fullName evidence="9">DUF300-domain-containing protein</fullName>
    </recommendedName>
</protein>
<evidence type="ECO:0000256" key="5">
    <source>
        <dbReference type="SAM" id="MobiDB-lite"/>
    </source>
</evidence>
<evidence type="ECO:0008006" key="9">
    <source>
        <dbReference type="Google" id="ProtNLM"/>
    </source>
</evidence>
<accession>A0A8H7PM18</accession>
<dbReference type="InterPro" id="IPR005178">
    <property type="entry name" value="Ostalpha/TMEM184C"/>
</dbReference>
<feature type="compositionally biased region" description="Pro residues" evidence="5">
    <location>
        <begin position="473"/>
        <end position="488"/>
    </location>
</feature>